<feature type="region of interest" description="Disordered" evidence="1">
    <location>
        <begin position="35"/>
        <end position="72"/>
    </location>
</feature>
<reference evidence="2 3" key="1">
    <citation type="submission" date="2018-07" db="EMBL/GenBank/DDBJ databases">
        <title>Pedobacter sp. nov., isolated from soil.</title>
        <authorList>
            <person name="Zhou L.Y."/>
            <person name="Du Z.J."/>
        </authorList>
    </citation>
    <scope>NUCLEOTIDE SEQUENCE [LARGE SCALE GENOMIC DNA]</scope>
    <source>
        <strain evidence="2 3">JDX94</strain>
    </source>
</reference>
<accession>A0A369PQB0</accession>
<sequence>MKGRVSATFVHPSPSKRGKQEPLHLTINHKLKETRAAQGFTQSLTNPSLQGEGQHHSNQTTYVDGERFDAQL</sequence>
<evidence type="ECO:0000313" key="3">
    <source>
        <dbReference type="Proteomes" id="UP000253961"/>
    </source>
</evidence>
<organism evidence="2 3">
    <name type="scientific">Pedobacter chinensis</name>
    <dbReference type="NCBI Taxonomy" id="2282421"/>
    <lineage>
        <taxon>Bacteria</taxon>
        <taxon>Pseudomonadati</taxon>
        <taxon>Bacteroidota</taxon>
        <taxon>Sphingobacteriia</taxon>
        <taxon>Sphingobacteriales</taxon>
        <taxon>Sphingobacteriaceae</taxon>
        <taxon>Pedobacter</taxon>
    </lineage>
</organism>
<protein>
    <submittedName>
        <fullName evidence="2">Uncharacterized protein</fullName>
    </submittedName>
</protein>
<feature type="compositionally biased region" description="Polar residues" evidence="1">
    <location>
        <begin position="39"/>
        <end position="62"/>
    </location>
</feature>
<comment type="caution">
    <text evidence="2">The sequence shown here is derived from an EMBL/GenBank/DDBJ whole genome shotgun (WGS) entry which is preliminary data.</text>
</comment>
<evidence type="ECO:0000256" key="1">
    <source>
        <dbReference type="SAM" id="MobiDB-lite"/>
    </source>
</evidence>
<feature type="region of interest" description="Disordered" evidence="1">
    <location>
        <begin position="1"/>
        <end position="23"/>
    </location>
</feature>
<name>A0A369PQB0_9SPHI</name>
<proteinExistence type="predicted"/>
<dbReference type="Proteomes" id="UP000253961">
    <property type="component" value="Unassembled WGS sequence"/>
</dbReference>
<dbReference type="EMBL" id="QPKV01000013">
    <property type="protein sequence ID" value="RDC54472.1"/>
    <property type="molecule type" value="Genomic_DNA"/>
</dbReference>
<evidence type="ECO:0000313" key="2">
    <source>
        <dbReference type="EMBL" id="RDC54472.1"/>
    </source>
</evidence>
<keyword evidence="3" id="KW-1185">Reference proteome</keyword>
<dbReference type="AlphaFoldDB" id="A0A369PQB0"/>
<gene>
    <name evidence="2" type="ORF">DU508_21110</name>
</gene>